<dbReference type="GO" id="GO:0003700">
    <property type="term" value="F:DNA-binding transcription factor activity"/>
    <property type="evidence" value="ECO:0007669"/>
    <property type="project" value="InterPro"/>
</dbReference>
<evidence type="ECO:0000256" key="1">
    <source>
        <dbReference type="ARBA" id="ARBA00009437"/>
    </source>
</evidence>
<protein>
    <submittedName>
        <fullName evidence="6">Transcriptional regulator</fullName>
    </submittedName>
</protein>
<evidence type="ECO:0000256" key="4">
    <source>
        <dbReference type="ARBA" id="ARBA00023163"/>
    </source>
</evidence>
<dbReference type="Gene3D" id="3.40.190.10">
    <property type="entry name" value="Periplasmic binding protein-like II"/>
    <property type="match status" value="2"/>
</dbReference>
<dbReference type="PANTHER" id="PTHR30537:SF26">
    <property type="entry name" value="GLYCINE CLEAVAGE SYSTEM TRANSCRIPTIONAL ACTIVATOR"/>
    <property type="match status" value="1"/>
</dbReference>
<evidence type="ECO:0000313" key="7">
    <source>
        <dbReference type="Proteomes" id="UP000253083"/>
    </source>
</evidence>
<evidence type="ECO:0000259" key="5">
    <source>
        <dbReference type="PROSITE" id="PS50931"/>
    </source>
</evidence>
<dbReference type="PROSITE" id="PS50931">
    <property type="entry name" value="HTH_LYSR"/>
    <property type="match status" value="1"/>
</dbReference>
<dbReference type="PANTHER" id="PTHR30537">
    <property type="entry name" value="HTH-TYPE TRANSCRIPTIONAL REGULATOR"/>
    <property type="match status" value="1"/>
</dbReference>
<dbReference type="Pfam" id="PF00126">
    <property type="entry name" value="HTH_1"/>
    <property type="match status" value="1"/>
</dbReference>
<dbReference type="InterPro" id="IPR036388">
    <property type="entry name" value="WH-like_DNA-bd_sf"/>
</dbReference>
<keyword evidence="4" id="KW-0804">Transcription</keyword>
<dbReference type="EMBL" id="QNRT01000006">
    <property type="protein sequence ID" value="RBP48522.1"/>
    <property type="molecule type" value="Genomic_DNA"/>
</dbReference>
<comment type="caution">
    <text evidence="6">The sequence shown here is derived from an EMBL/GenBank/DDBJ whole genome shotgun (WGS) entry which is preliminary data.</text>
</comment>
<gene>
    <name evidence="6" type="ORF">DFR28_1067</name>
</gene>
<evidence type="ECO:0000256" key="3">
    <source>
        <dbReference type="ARBA" id="ARBA00023125"/>
    </source>
</evidence>
<dbReference type="Proteomes" id="UP000253083">
    <property type="component" value="Unassembled WGS sequence"/>
</dbReference>
<name>A0A395JGK3_9GAMM</name>
<feature type="domain" description="HTH lysR-type" evidence="5">
    <location>
        <begin position="1"/>
        <end position="63"/>
    </location>
</feature>
<dbReference type="InterPro" id="IPR000847">
    <property type="entry name" value="LysR_HTH_N"/>
</dbReference>
<evidence type="ECO:0000256" key="2">
    <source>
        <dbReference type="ARBA" id="ARBA00023015"/>
    </source>
</evidence>
<dbReference type="InParanoid" id="A0A395JGK3"/>
<keyword evidence="3" id="KW-0238">DNA-binding</keyword>
<keyword evidence="2" id="KW-0805">Transcription regulation</keyword>
<dbReference type="InterPro" id="IPR058163">
    <property type="entry name" value="LysR-type_TF_proteobact-type"/>
</dbReference>
<proteinExistence type="inferred from homology"/>
<dbReference type="Pfam" id="PF03466">
    <property type="entry name" value="LysR_substrate"/>
    <property type="match status" value="1"/>
</dbReference>
<dbReference type="OrthoDB" id="6787458at2"/>
<dbReference type="Gene3D" id="1.10.10.10">
    <property type="entry name" value="Winged helix-like DNA-binding domain superfamily/Winged helix DNA-binding domain"/>
    <property type="match status" value="1"/>
</dbReference>
<evidence type="ECO:0000313" key="6">
    <source>
        <dbReference type="EMBL" id="RBP48522.1"/>
    </source>
</evidence>
<sequence length="300" mass="34300">MDKRLRHLSLMRCFEAAARHNSYSHAANELSISQAAVSQQVRNLEQGLGVKLFVRRGHSMLLTPQGKTLHEHVQRAFNDLLNGFDRIQIEPQSGVLIVSTTLSFASIWLVPRLWKFAEAHPGIKVKVMVSDELEDVRHSEIDVAIRQGDSTVDNVEQRLLFTDPVFPVCSPSQLERFPLSSPEAIECCNLLEANNPGRFSWEHWFAIVGAEYQPDKLSWIEPMSWEMAINSVVTGQGICLAPSILVKQQIDNGILVRPFKQQIEPGLRFTFIYDPESPRQQRIKLFYEWLKAELDAYFEE</sequence>
<dbReference type="RefSeq" id="WP_113955557.1">
    <property type="nucleotide sequence ID" value="NZ_QNRT01000006.1"/>
</dbReference>
<dbReference type="SUPFAM" id="SSF53850">
    <property type="entry name" value="Periplasmic binding protein-like II"/>
    <property type="match status" value="1"/>
</dbReference>
<reference evidence="6 7" key="1">
    <citation type="submission" date="2018-06" db="EMBL/GenBank/DDBJ databases">
        <title>Genomic Encyclopedia of Type Strains, Phase IV (KMG-IV): sequencing the most valuable type-strain genomes for metagenomic binning, comparative biology and taxonomic classification.</title>
        <authorList>
            <person name="Goeker M."/>
        </authorList>
    </citation>
    <scope>NUCLEOTIDE SEQUENCE [LARGE SCALE GENOMIC DNA]</scope>
    <source>
        <strain evidence="6 7">DSM 24032</strain>
    </source>
</reference>
<dbReference type="FunFam" id="1.10.10.10:FF:000001">
    <property type="entry name" value="LysR family transcriptional regulator"/>
    <property type="match status" value="1"/>
</dbReference>
<dbReference type="InterPro" id="IPR005119">
    <property type="entry name" value="LysR_subst-bd"/>
</dbReference>
<dbReference type="AlphaFoldDB" id="A0A395JGK3"/>
<dbReference type="GO" id="GO:0006351">
    <property type="term" value="P:DNA-templated transcription"/>
    <property type="evidence" value="ECO:0007669"/>
    <property type="project" value="TreeGrafter"/>
</dbReference>
<accession>A0A395JGK3</accession>
<dbReference type="InterPro" id="IPR036390">
    <property type="entry name" value="WH_DNA-bd_sf"/>
</dbReference>
<dbReference type="GO" id="GO:0043565">
    <property type="term" value="F:sequence-specific DNA binding"/>
    <property type="evidence" value="ECO:0007669"/>
    <property type="project" value="TreeGrafter"/>
</dbReference>
<keyword evidence="7" id="KW-1185">Reference proteome</keyword>
<comment type="similarity">
    <text evidence="1">Belongs to the LysR transcriptional regulatory family.</text>
</comment>
<organism evidence="6 7">
    <name type="scientific">Arenicella xantha</name>
    <dbReference type="NCBI Taxonomy" id="644221"/>
    <lineage>
        <taxon>Bacteria</taxon>
        <taxon>Pseudomonadati</taxon>
        <taxon>Pseudomonadota</taxon>
        <taxon>Gammaproteobacteria</taxon>
        <taxon>Arenicellales</taxon>
        <taxon>Arenicellaceae</taxon>
        <taxon>Arenicella</taxon>
    </lineage>
</organism>
<dbReference type="PRINTS" id="PR00039">
    <property type="entry name" value="HTHLYSR"/>
</dbReference>
<dbReference type="SUPFAM" id="SSF46785">
    <property type="entry name" value="Winged helix' DNA-binding domain"/>
    <property type="match status" value="1"/>
</dbReference>
<dbReference type="CDD" id="cd08432">
    <property type="entry name" value="PBP2_GcdR_TrpI_HvrB_AmpR_like"/>
    <property type="match status" value="1"/>
</dbReference>